<evidence type="ECO:0000313" key="3">
    <source>
        <dbReference type="Proteomes" id="UP000777438"/>
    </source>
</evidence>
<dbReference type="AlphaFoldDB" id="A0A9P9APU0"/>
<evidence type="ECO:0000313" key="2">
    <source>
        <dbReference type="EMBL" id="KAH6885182.1"/>
    </source>
</evidence>
<gene>
    <name evidence="2" type="ORF">B0T10DRAFT_492149</name>
</gene>
<proteinExistence type="predicted"/>
<protein>
    <submittedName>
        <fullName evidence="2">Uncharacterized protein</fullName>
    </submittedName>
</protein>
<name>A0A9P9APU0_9HYPO</name>
<keyword evidence="3" id="KW-1185">Reference proteome</keyword>
<reference evidence="2 3" key="1">
    <citation type="journal article" date="2021" name="Nat. Commun.">
        <title>Genetic determinants of endophytism in the Arabidopsis root mycobiome.</title>
        <authorList>
            <person name="Mesny F."/>
            <person name="Miyauchi S."/>
            <person name="Thiergart T."/>
            <person name="Pickel B."/>
            <person name="Atanasova L."/>
            <person name="Karlsson M."/>
            <person name="Huettel B."/>
            <person name="Barry K.W."/>
            <person name="Haridas S."/>
            <person name="Chen C."/>
            <person name="Bauer D."/>
            <person name="Andreopoulos W."/>
            <person name="Pangilinan J."/>
            <person name="LaButti K."/>
            <person name="Riley R."/>
            <person name="Lipzen A."/>
            <person name="Clum A."/>
            <person name="Drula E."/>
            <person name="Henrissat B."/>
            <person name="Kohler A."/>
            <person name="Grigoriev I.V."/>
            <person name="Martin F.M."/>
            <person name="Hacquard S."/>
        </authorList>
    </citation>
    <scope>NUCLEOTIDE SEQUENCE [LARGE SCALE GENOMIC DNA]</scope>
    <source>
        <strain evidence="2 3">MPI-CAGE-CH-0241</strain>
    </source>
</reference>
<organism evidence="2 3">
    <name type="scientific">Thelonectria olida</name>
    <dbReference type="NCBI Taxonomy" id="1576542"/>
    <lineage>
        <taxon>Eukaryota</taxon>
        <taxon>Fungi</taxon>
        <taxon>Dikarya</taxon>
        <taxon>Ascomycota</taxon>
        <taxon>Pezizomycotina</taxon>
        <taxon>Sordariomycetes</taxon>
        <taxon>Hypocreomycetidae</taxon>
        <taxon>Hypocreales</taxon>
        <taxon>Nectriaceae</taxon>
        <taxon>Thelonectria</taxon>
    </lineage>
</organism>
<comment type="caution">
    <text evidence="2">The sequence shown here is derived from an EMBL/GenBank/DDBJ whole genome shotgun (WGS) entry which is preliminary data.</text>
</comment>
<evidence type="ECO:0000256" key="1">
    <source>
        <dbReference type="SAM" id="SignalP"/>
    </source>
</evidence>
<keyword evidence="1" id="KW-0732">Signal</keyword>
<feature type="chain" id="PRO_5040429960" evidence="1">
    <location>
        <begin position="23"/>
        <end position="465"/>
    </location>
</feature>
<dbReference type="OrthoDB" id="536881at2759"/>
<dbReference type="Proteomes" id="UP000777438">
    <property type="component" value="Unassembled WGS sequence"/>
</dbReference>
<accession>A0A9P9APU0</accession>
<feature type="signal peptide" evidence="1">
    <location>
        <begin position="1"/>
        <end position="22"/>
    </location>
</feature>
<sequence>MRLLPTSVIIGFLPFFLQTGQCAKCTNITISNADDAAQVRENCKTIKGWLTFDKDLNETINLNGVETIDGDLVYESEDWEGEGEVDEPYPTGRTPFNIHSSTLKTIKGELAFGRFIGLAELRFPNLTRIENSLYLYRMHYLKLLDITKLTHLGSLTLEAKHLTTLRHETFKGFTGTALYGGGLQFWSAKVKSLDSWFNYPLKRYHVSEFGITERAPASVDLSTYNLPNLKNITIGWAKTDIVRIAGDGVSVKFGASQTTSMEIDLVVLRGNVTVLERGPNLKELKVGGIIAKSNFGEELDLSAFDKVSNLTIDGNNGLQKIRLSPKAVDWEDMNLDIRHNVNLTLTSEYRDSENKTDKYWYWPEGDILSISIRGTPFADDFFTSFLQDRNSSNASKVLDHFGISPFWAEEENATDFDCTPFDALHNRSVLPKDYSCGSYKSSASSTQVYWSFVTIALLTSVIRFL</sequence>
<dbReference type="EMBL" id="JAGPYM010000018">
    <property type="protein sequence ID" value="KAH6885182.1"/>
    <property type="molecule type" value="Genomic_DNA"/>
</dbReference>